<dbReference type="Gene3D" id="1.10.10.10">
    <property type="entry name" value="Winged helix-like DNA-binding domain superfamily/Winged helix DNA-binding domain"/>
    <property type="match status" value="2"/>
</dbReference>
<dbReference type="GO" id="GO:0003700">
    <property type="term" value="F:DNA-binding transcription factor activity"/>
    <property type="evidence" value="ECO:0007669"/>
    <property type="project" value="InterPro"/>
</dbReference>
<keyword evidence="2 5" id="KW-0238">DNA-binding</keyword>
<name>A0A840PRT7_9ACTN</name>
<evidence type="ECO:0000313" key="6">
    <source>
        <dbReference type="Proteomes" id="UP000578449"/>
    </source>
</evidence>
<organism evidence="5 6">
    <name type="scientific">Thermocatellispora tengchongensis</name>
    <dbReference type="NCBI Taxonomy" id="1073253"/>
    <lineage>
        <taxon>Bacteria</taxon>
        <taxon>Bacillati</taxon>
        <taxon>Actinomycetota</taxon>
        <taxon>Actinomycetes</taxon>
        <taxon>Streptosporangiales</taxon>
        <taxon>Streptosporangiaceae</taxon>
        <taxon>Thermocatellispora</taxon>
    </lineage>
</organism>
<accession>A0A840PRT7</accession>
<evidence type="ECO:0000256" key="2">
    <source>
        <dbReference type="ARBA" id="ARBA00023125"/>
    </source>
</evidence>
<dbReference type="PROSITE" id="PS50949">
    <property type="entry name" value="HTH_GNTR"/>
    <property type="match status" value="2"/>
</dbReference>
<sequence>MTKRGPRGPVPIYQVIVNAIRADIDNGVLRAGQALPTEAELGEAHGASRLTVRKALAILREEGVIYTVRPEGSYVGPEDAPKIREPWPFEKVAAAVAEGIKRGGYQPDEVLPSETEMMEEHGVAKKTVRAALALLREQGWVYTVPAIGTFVASRDKWPTTS</sequence>
<keyword evidence="3" id="KW-0804">Transcription</keyword>
<dbReference type="Pfam" id="PF00392">
    <property type="entry name" value="GntR"/>
    <property type="match status" value="2"/>
</dbReference>
<feature type="domain" description="HTH gntR-type" evidence="4">
    <location>
        <begin position="10"/>
        <end position="78"/>
    </location>
</feature>
<dbReference type="InterPro" id="IPR050679">
    <property type="entry name" value="Bact_HTH_transcr_reg"/>
</dbReference>
<evidence type="ECO:0000313" key="5">
    <source>
        <dbReference type="EMBL" id="MBB5140500.1"/>
    </source>
</evidence>
<reference evidence="5 6" key="1">
    <citation type="submission" date="2020-08" db="EMBL/GenBank/DDBJ databases">
        <title>Genomic Encyclopedia of Type Strains, Phase IV (KMG-IV): sequencing the most valuable type-strain genomes for metagenomic binning, comparative biology and taxonomic classification.</title>
        <authorList>
            <person name="Goeker M."/>
        </authorList>
    </citation>
    <scope>NUCLEOTIDE SEQUENCE [LARGE SCALE GENOMIC DNA]</scope>
    <source>
        <strain evidence="5 6">DSM 45615</strain>
    </source>
</reference>
<evidence type="ECO:0000256" key="1">
    <source>
        <dbReference type="ARBA" id="ARBA00023015"/>
    </source>
</evidence>
<dbReference type="PRINTS" id="PR00035">
    <property type="entry name" value="HTHGNTR"/>
</dbReference>
<dbReference type="InterPro" id="IPR036390">
    <property type="entry name" value="WH_DNA-bd_sf"/>
</dbReference>
<dbReference type="RefSeq" id="WP_185057285.1">
    <property type="nucleotide sequence ID" value="NZ_BAABIX010000005.1"/>
</dbReference>
<dbReference type="AlphaFoldDB" id="A0A840PRT7"/>
<dbReference type="SMART" id="SM00345">
    <property type="entry name" value="HTH_GNTR"/>
    <property type="match status" value="2"/>
</dbReference>
<dbReference type="Proteomes" id="UP000578449">
    <property type="component" value="Unassembled WGS sequence"/>
</dbReference>
<gene>
    <name evidence="5" type="ORF">HNP84_010268</name>
</gene>
<dbReference type="PANTHER" id="PTHR44846">
    <property type="entry name" value="MANNOSYL-D-GLYCERATE TRANSPORT/METABOLISM SYSTEM REPRESSOR MNGR-RELATED"/>
    <property type="match status" value="1"/>
</dbReference>
<keyword evidence="1" id="KW-0805">Transcription regulation</keyword>
<dbReference type="EMBL" id="JACHGN010000045">
    <property type="protein sequence ID" value="MBB5140500.1"/>
    <property type="molecule type" value="Genomic_DNA"/>
</dbReference>
<dbReference type="GO" id="GO:0003677">
    <property type="term" value="F:DNA binding"/>
    <property type="evidence" value="ECO:0007669"/>
    <property type="project" value="UniProtKB-KW"/>
</dbReference>
<dbReference type="SUPFAM" id="SSF46785">
    <property type="entry name" value="Winged helix' DNA-binding domain"/>
    <property type="match status" value="2"/>
</dbReference>
<dbReference type="PANTHER" id="PTHR44846:SF1">
    <property type="entry name" value="MANNOSYL-D-GLYCERATE TRANSPORT_METABOLISM SYSTEM REPRESSOR MNGR-RELATED"/>
    <property type="match status" value="1"/>
</dbReference>
<dbReference type="InterPro" id="IPR000524">
    <property type="entry name" value="Tscrpt_reg_HTH_GntR"/>
</dbReference>
<keyword evidence="6" id="KW-1185">Reference proteome</keyword>
<proteinExistence type="predicted"/>
<dbReference type="GO" id="GO:0045892">
    <property type="term" value="P:negative regulation of DNA-templated transcription"/>
    <property type="evidence" value="ECO:0007669"/>
    <property type="project" value="TreeGrafter"/>
</dbReference>
<protein>
    <submittedName>
        <fullName evidence="5">DNA-binding GntR family transcriptional regulator</fullName>
    </submittedName>
</protein>
<comment type="caution">
    <text evidence="5">The sequence shown here is derived from an EMBL/GenBank/DDBJ whole genome shotgun (WGS) entry which is preliminary data.</text>
</comment>
<evidence type="ECO:0000259" key="4">
    <source>
        <dbReference type="PROSITE" id="PS50949"/>
    </source>
</evidence>
<evidence type="ECO:0000256" key="3">
    <source>
        <dbReference type="ARBA" id="ARBA00023163"/>
    </source>
</evidence>
<dbReference type="CDD" id="cd07377">
    <property type="entry name" value="WHTH_GntR"/>
    <property type="match status" value="2"/>
</dbReference>
<feature type="domain" description="HTH gntR-type" evidence="4">
    <location>
        <begin position="86"/>
        <end position="154"/>
    </location>
</feature>
<dbReference type="InterPro" id="IPR036388">
    <property type="entry name" value="WH-like_DNA-bd_sf"/>
</dbReference>